<evidence type="ECO:0000313" key="1">
    <source>
        <dbReference type="EMBL" id="KAL3316932.1"/>
    </source>
</evidence>
<protein>
    <submittedName>
        <fullName evidence="1">Uncharacterized protein</fullName>
    </submittedName>
</protein>
<name>A0ABD2QCF5_9PLAT</name>
<dbReference type="EMBL" id="JBJKFK010000460">
    <property type="protein sequence ID" value="KAL3316932.1"/>
    <property type="molecule type" value="Genomic_DNA"/>
</dbReference>
<comment type="caution">
    <text evidence="1">The sequence shown here is derived from an EMBL/GenBank/DDBJ whole genome shotgun (WGS) entry which is preliminary data.</text>
</comment>
<proteinExistence type="predicted"/>
<dbReference type="AlphaFoldDB" id="A0ABD2QCF5"/>
<evidence type="ECO:0000313" key="2">
    <source>
        <dbReference type="Proteomes" id="UP001626550"/>
    </source>
</evidence>
<keyword evidence="2" id="KW-1185">Reference proteome</keyword>
<accession>A0ABD2QCF5</accession>
<sequence>MDLLVGEELRVSDAAYDLEKFRTCRSKVQPRSGMHSIMCPPHTKGRFVVLTVHNSWKRSASAPYDPLQLKRNFFANPFANSRDILQICEMAVFSKYPALKELGRARRSLEKDWHSMIPLKNAITNAIVSFVIVTIH</sequence>
<gene>
    <name evidence="1" type="ORF">Ciccas_004410</name>
</gene>
<reference evidence="1 2" key="1">
    <citation type="submission" date="2024-11" db="EMBL/GenBank/DDBJ databases">
        <title>Adaptive evolution of stress response genes in parasites aligns with host niche diversity.</title>
        <authorList>
            <person name="Hahn C."/>
            <person name="Resl P."/>
        </authorList>
    </citation>
    <scope>NUCLEOTIDE SEQUENCE [LARGE SCALE GENOMIC DNA]</scope>
    <source>
        <strain evidence="1">EGGRZ-B1_66</strain>
        <tissue evidence="1">Body</tissue>
    </source>
</reference>
<organism evidence="1 2">
    <name type="scientific">Cichlidogyrus casuarinus</name>
    <dbReference type="NCBI Taxonomy" id="1844966"/>
    <lineage>
        <taxon>Eukaryota</taxon>
        <taxon>Metazoa</taxon>
        <taxon>Spiralia</taxon>
        <taxon>Lophotrochozoa</taxon>
        <taxon>Platyhelminthes</taxon>
        <taxon>Monogenea</taxon>
        <taxon>Monopisthocotylea</taxon>
        <taxon>Dactylogyridea</taxon>
        <taxon>Ancyrocephalidae</taxon>
        <taxon>Cichlidogyrus</taxon>
    </lineage>
</organism>
<dbReference type="Proteomes" id="UP001626550">
    <property type="component" value="Unassembled WGS sequence"/>
</dbReference>